<dbReference type="SUPFAM" id="SSF53335">
    <property type="entry name" value="S-adenosyl-L-methionine-dependent methyltransferases"/>
    <property type="match status" value="1"/>
</dbReference>
<dbReference type="GO" id="GO:0032259">
    <property type="term" value="P:methylation"/>
    <property type="evidence" value="ECO:0007669"/>
    <property type="project" value="UniProtKB-KW"/>
</dbReference>
<comment type="caution">
    <text evidence="1">Lacks conserved residue(s) required for the propagation of feature annotation.</text>
</comment>
<comment type="similarity">
    <text evidence="1">Belongs to the class I-like SAM-binding methyltransferase superfamily. RsmB/NOP family.</text>
</comment>
<dbReference type="AlphaFoldDB" id="A0A8J1TJB5"/>
<dbReference type="PROSITE" id="PS51686">
    <property type="entry name" value="SAM_MT_RSMB_NOP"/>
    <property type="match status" value="1"/>
</dbReference>
<dbReference type="Gene3D" id="3.30.70.1170">
    <property type="entry name" value="Sun protein, domain 3"/>
    <property type="match status" value="1"/>
</dbReference>
<dbReference type="PANTHER" id="PTHR14663">
    <property type="entry name" value="METHYLTRANSFERASE NSUN7-RELATED"/>
    <property type="match status" value="1"/>
</dbReference>
<dbReference type="EMBL" id="CAIIXF020000002">
    <property type="protein sequence ID" value="CAH1778389.1"/>
    <property type="molecule type" value="Genomic_DNA"/>
</dbReference>
<keyword evidence="1" id="KW-0949">S-adenosyl-L-methionine</keyword>
<dbReference type="InterPro" id="IPR049561">
    <property type="entry name" value="NSUN5_7_fdxn-like"/>
</dbReference>
<proteinExistence type="inferred from homology"/>
<dbReference type="InterPro" id="IPR001678">
    <property type="entry name" value="MeTrfase_RsmB-F_NOP2_dom"/>
</dbReference>
<feature type="region of interest" description="Disordered" evidence="2">
    <location>
        <begin position="571"/>
        <end position="695"/>
    </location>
</feature>
<name>A0A8J1TJB5_OWEFU</name>
<dbReference type="InterPro" id="IPR029063">
    <property type="entry name" value="SAM-dependent_MTases_sf"/>
</dbReference>
<dbReference type="PANTHER" id="PTHR14663:SF2">
    <property type="entry name" value="METHYLTRANSFERASE NSUN7-RELATED"/>
    <property type="match status" value="1"/>
</dbReference>
<dbReference type="InterPro" id="IPR042620">
    <property type="entry name" value="NSUN7"/>
</dbReference>
<evidence type="ECO:0000313" key="4">
    <source>
        <dbReference type="Proteomes" id="UP000749559"/>
    </source>
</evidence>
<organism evidence="3 4">
    <name type="scientific">Owenia fusiformis</name>
    <name type="common">Polychaete worm</name>
    <dbReference type="NCBI Taxonomy" id="6347"/>
    <lineage>
        <taxon>Eukaryota</taxon>
        <taxon>Metazoa</taxon>
        <taxon>Spiralia</taxon>
        <taxon>Lophotrochozoa</taxon>
        <taxon>Annelida</taxon>
        <taxon>Polychaeta</taxon>
        <taxon>Sedentaria</taxon>
        <taxon>Canalipalpata</taxon>
        <taxon>Sabellida</taxon>
        <taxon>Oweniida</taxon>
        <taxon>Oweniidae</taxon>
        <taxon>Owenia</taxon>
    </lineage>
</organism>
<keyword evidence="1" id="KW-0808">Transferase</keyword>
<dbReference type="Proteomes" id="UP000749559">
    <property type="component" value="Unassembled WGS sequence"/>
</dbReference>
<gene>
    <name evidence="3" type="ORF">OFUS_LOCUS5317</name>
</gene>
<protein>
    <submittedName>
        <fullName evidence="3">Uncharacterized protein</fullName>
    </submittedName>
</protein>
<dbReference type="GO" id="GO:0008168">
    <property type="term" value="F:methyltransferase activity"/>
    <property type="evidence" value="ECO:0007669"/>
    <property type="project" value="UniProtKB-KW"/>
</dbReference>
<keyword evidence="1" id="KW-0694">RNA-binding</keyword>
<accession>A0A8J1TJB5</accession>
<evidence type="ECO:0000313" key="3">
    <source>
        <dbReference type="EMBL" id="CAH1778389.1"/>
    </source>
</evidence>
<reference evidence="3" key="1">
    <citation type="submission" date="2022-03" db="EMBL/GenBank/DDBJ databases">
        <authorList>
            <person name="Martin C."/>
        </authorList>
    </citation>
    <scope>NUCLEOTIDE SEQUENCE</scope>
</reference>
<evidence type="ECO:0000256" key="2">
    <source>
        <dbReference type="SAM" id="MobiDB-lite"/>
    </source>
</evidence>
<keyword evidence="1" id="KW-0489">Methyltransferase</keyword>
<evidence type="ECO:0000256" key="1">
    <source>
        <dbReference type="PROSITE-ProRule" id="PRU01023"/>
    </source>
</evidence>
<feature type="binding site" evidence="1">
    <location>
        <position position="392"/>
    </location>
    <ligand>
        <name>S-adenosyl-L-methionine</name>
        <dbReference type="ChEBI" id="CHEBI:59789"/>
    </ligand>
</feature>
<keyword evidence="4" id="KW-1185">Reference proteome</keyword>
<feature type="compositionally biased region" description="Basic residues" evidence="2">
    <location>
        <begin position="591"/>
        <end position="609"/>
    </location>
</feature>
<feature type="compositionally biased region" description="Polar residues" evidence="2">
    <location>
        <begin position="647"/>
        <end position="673"/>
    </location>
</feature>
<feature type="compositionally biased region" description="Low complexity" evidence="2">
    <location>
        <begin position="579"/>
        <end position="590"/>
    </location>
</feature>
<comment type="caution">
    <text evidence="3">The sequence shown here is derived from an EMBL/GenBank/DDBJ whole genome shotgun (WGS) entry which is preliminary data.</text>
</comment>
<dbReference type="GO" id="GO:0003723">
    <property type="term" value="F:RNA binding"/>
    <property type="evidence" value="ECO:0007669"/>
    <property type="project" value="UniProtKB-UniRule"/>
</dbReference>
<sequence length="695" mass="78039">MSTLMAQVYGGSSQMGRLLQQEQRLLGREMKGESLPNIKQTHDVKDSEFNNNDVTMKSQSYHFAEDFFRKEPCLYSHNVFMKAGQVFASLRHEAKEENALIRKRQEQSDRQQIKLPDIDFESEGEKRLVFDLAFSALKYQDLLEVMLDDCAFFSLYSEFKDDEGIVMVMLYDFQHRKFQQRTPLRHEILDDELTDIEKALNKCKTKMNASLARNRIKSSALSLDHLLPDNVRKNEEVSVSLPIFAWVNLIKTSVSLILDSFRDEGFTVVGPEDPFNKRTLSVDPHCNDVLVFSSIDREFLMDHVLVREGHLILQDKSSCLGPHSIKALLNDGDDVLHVNVGSGATTAHLSSLTQNTDTNIVGLGVKSDKHLREIKHKLSHLGAKNVKMYSDDIADIEADDPRFKHIKIVLMSAECSRSGITNPVDFIVNEGEDMTILKDLSKGQVDDEKIGELVVKHNTQLRNAMKFPKVQAVVYTTRSVHDVENDVVVGRATEYVNMTTKQTPFRVVPPVLPLAEKDIEDEGALVGKYLKFQPTERMSGCFLAVISREAEDPKEAAKDILARAAAQGLLGSSQDTGKKSQSQTRSTKSGRLLRKKSAPRRAKSLHHPRSSPTHKPEPPAGALGSATATPTTTKSLHKPKIPKMSVGSISQRLYNTNRSRNPHSIANPTSKTSTPEHVRIVQHPKPFSFPEPERT</sequence>
<dbReference type="Gene3D" id="3.40.50.150">
    <property type="entry name" value="Vaccinia Virus protein VP39"/>
    <property type="match status" value="1"/>
</dbReference>
<dbReference type="Pfam" id="PF21148">
    <property type="entry name" value="NSUN5_fdxn-like"/>
    <property type="match status" value="1"/>
</dbReference>
<dbReference type="OrthoDB" id="6817893at2759"/>